<keyword evidence="12" id="KW-1185">Reference proteome</keyword>
<evidence type="ECO:0000313" key="11">
    <source>
        <dbReference type="EMBL" id="MFC3494560.1"/>
    </source>
</evidence>
<sequence length="165" mass="16128">MTDTRAGTDLARNVLARGVASRRGVMCGVAGLGAVGALSACGTAESPSSSADPSTGTDDASTEGGSTGEGGGGTGIAATADVPEGGGIVVDETVIVQPSADEFVAFSAVCPHQGAIVAAPDAEGTIICPRHQSAWSLDGALEEGPAEVNLSEVEITVEDGQIFLA</sequence>
<feature type="compositionally biased region" description="Gly residues" evidence="9">
    <location>
        <begin position="65"/>
        <end position="75"/>
    </location>
</feature>
<feature type="compositionally biased region" description="Polar residues" evidence="9">
    <location>
        <begin position="45"/>
        <end position="59"/>
    </location>
</feature>
<dbReference type="EMBL" id="JBHRWO010000019">
    <property type="protein sequence ID" value="MFC3494560.1"/>
    <property type="molecule type" value="Genomic_DNA"/>
</dbReference>
<comment type="function">
    <text evidence="1">Iron-sulfur subunit of the cytochrome bc1 complex, an essential component of the respiratory electron transport chain required for ATP synthesis. The bc1 complex catalyzes the oxidation of menaquinol and the reduction of cytochrome c in the respiratory chain. The bc1 complex operates through a Q-cycle mechanism that couples electron transfer to generation of the proton gradient that drives ATP synthesis.</text>
</comment>
<evidence type="ECO:0000256" key="1">
    <source>
        <dbReference type="ARBA" id="ARBA00002494"/>
    </source>
</evidence>
<keyword evidence="3" id="KW-0001">2Fe-2S</keyword>
<dbReference type="Proteomes" id="UP001595712">
    <property type="component" value="Unassembled WGS sequence"/>
</dbReference>
<reference evidence="12" key="1">
    <citation type="journal article" date="2019" name="Int. J. Syst. Evol. Microbiol.">
        <title>The Global Catalogue of Microorganisms (GCM) 10K type strain sequencing project: providing services to taxonomists for standard genome sequencing and annotation.</title>
        <authorList>
            <consortium name="The Broad Institute Genomics Platform"/>
            <consortium name="The Broad Institute Genome Sequencing Center for Infectious Disease"/>
            <person name="Wu L."/>
            <person name="Ma J."/>
        </authorList>
    </citation>
    <scope>NUCLEOTIDE SEQUENCE [LARGE SCALE GENOMIC DNA]</scope>
    <source>
        <strain evidence="12">CGMCC 4.7396</strain>
    </source>
</reference>
<protein>
    <recommendedName>
        <fullName evidence="2">Cytochrome bc1 complex Rieske iron-sulfur subunit</fullName>
    </recommendedName>
    <alternativeName>
        <fullName evidence="8">Cytochrome bc1 reductase complex subunit QcrA</fullName>
    </alternativeName>
</protein>
<keyword evidence="6" id="KW-0411">Iron-sulfur</keyword>
<dbReference type="PANTHER" id="PTHR10134">
    <property type="entry name" value="CYTOCHROME B-C1 COMPLEX SUBUNIT RIESKE, MITOCHONDRIAL"/>
    <property type="match status" value="1"/>
</dbReference>
<dbReference type="InterPro" id="IPR017941">
    <property type="entry name" value="Rieske_2Fe-2S"/>
</dbReference>
<accession>A0ABV7Q139</accession>
<evidence type="ECO:0000256" key="8">
    <source>
        <dbReference type="ARBA" id="ARBA00029586"/>
    </source>
</evidence>
<evidence type="ECO:0000256" key="9">
    <source>
        <dbReference type="SAM" id="MobiDB-lite"/>
    </source>
</evidence>
<feature type="region of interest" description="Disordered" evidence="9">
    <location>
        <begin position="42"/>
        <end position="84"/>
    </location>
</feature>
<gene>
    <name evidence="11" type="ORF">ACFO8M_18905</name>
</gene>
<dbReference type="InterPro" id="IPR014349">
    <property type="entry name" value="Rieske_Fe-S_prot"/>
</dbReference>
<dbReference type="InterPro" id="IPR036922">
    <property type="entry name" value="Rieske_2Fe-2S_sf"/>
</dbReference>
<dbReference type="CDD" id="cd03467">
    <property type="entry name" value="Rieske"/>
    <property type="match status" value="1"/>
</dbReference>
<dbReference type="RefSeq" id="WP_387978406.1">
    <property type="nucleotide sequence ID" value="NZ_JBHRWO010000019.1"/>
</dbReference>
<evidence type="ECO:0000313" key="12">
    <source>
        <dbReference type="Proteomes" id="UP001595712"/>
    </source>
</evidence>
<dbReference type="Pfam" id="PF00355">
    <property type="entry name" value="Rieske"/>
    <property type="match status" value="1"/>
</dbReference>
<evidence type="ECO:0000256" key="4">
    <source>
        <dbReference type="ARBA" id="ARBA00022723"/>
    </source>
</evidence>
<keyword evidence="5" id="KW-0408">Iron</keyword>
<keyword evidence="4" id="KW-0479">Metal-binding</keyword>
<dbReference type="SUPFAM" id="SSF50022">
    <property type="entry name" value="ISP domain"/>
    <property type="match status" value="1"/>
</dbReference>
<dbReference type="PROSITE" id="PS51296">
    <property type="entry name" value="RIESKE"/>
    <property type="match status" value="1"/>
</dbReference>
<evidence type="ECO:0000256" key="3">
    <source>
        <dbReference type="ARBA" id="ARBA00022714"/>
    </source>
</evidence>
<evidence type="ECO:0000256" key="5">
    <source>
        <dbReference type="ARBA" id="ARBA00023004"/>
    </source>
</evidence>
<comment type="caution">
    <text evidence="11">The sequence shown here is derived from an EMBL/GenBank/DDBJ whole genome shotgun (WGS) entry which is preliminary data.</text>
</comment>
<dbReference type="Gene3D" id="2.102.10.10">
    <property type="entry name" value="Rieske [2Fe-2S] iron-sulphur domain"/>
    <property type="match status" value="1"/>
</dbReference>
<feature type="domain" description="Rieske" evidence="10">
    <location>
        <begin position="74"/>
        <end position="164"/>
    </location>
</feature>
<evidence type="ECO:0000259" key="10">
    <source>
        <dbReference type="PROSITE" id="PS51296"/>
    </source>
</evidence>
<name>A0ABV7Q139_9ACTN</name>
<evidence type="ECO:0000256" key="2">
    <source>
        <dbReference type="ARBA" id="ARBA00015816"/>
    </source>
</evidence>
<dbReference type="PROSITE" id="PS51318">
    <property type="entry name" value="TAT"/>
    <property type="match status" value="1"/>
</dbReference>
<keyword evidence="7" id="KW-1015">Disulfide bond</keyword>
<evidence type="ECO:0000256" key="7">
    <source>
        <dbReference type="ARBA" id="ARBA00023157"/>
    </source>
</evidence>
<organism evidence="11 12">
    <name type="scientific">Glycomyces rhizosphaerae</name>
    <dbReference type="NCBI Taxonomy" id="2054422"/>
    <lineage>
        <taxon>Bacteria</taxon>
        <taxon>Bacillati</taxon>
        <taxon>Actinomycetota</taxon>
        <taxon>Actinomycetes</taxon>
        <taxon>Glycomycetales</taxon>
        <taxon>Glycomycetaceae</taxon>
        <taxon>Glycomyces</taxon>
    </lineage>
</organism>
<evidence type="ECO:0000256" key="6">
    <source>
        <dbReference type="ARBA" id="ARBA00023014"/>
    </source>
</evidence>
<proteinExistence type="predicted"/>
<dbReference type="InterPro" id="IPR006311">
    <property type="entry name" value="TAT_signal"/>
</dbReference>